<dbReference type="Proteomes" id="UP000186601">
    <property type="component" value="Unassembled WGS sequence"/>
</dbReference>
<evidence type="ECO:0000256" key="2">
    <source>
        <dbReference type="SAM" id="MobiDB-lite"/>
    </source>
</evidence>
<feature type="coiled-coil region" evidence="1">
    <location>
        <begin position="430"/>
        <end position="555"/>
    </location>
</feature>
<proteinExistence type="predicted"/>
<feature type="region of interest" description="Disordered" evidence="2">
    <location>
        <begin position="384"/>
        <end position="404"/>
    </location>
</feature>
<feature type="compositionally biased region" description="Basic residues" evidence="2">
    <location>
        <begin position="1"/>
        <end position="19"/>
    </location>
</feature>
<dbReference type="STRING" id="98765.A0A2R6NPH5"/>
<keyword evidence="4" id="KW-1185">Reference proteome</keyword>
<evidence type="ECO:0000313" key="3">
    <source>
        <dbReference type="EMBL" id="PSR74381.1"/>
    </source>
</evidence>
<protein>
    <submittedName>
        <fullName evidence="3">Uncharacterized protein</fullName>
    </submittedName>
</protein>
<keyword evidence="1" id="KW-0175">Coiled coil</keyword>
<comment type="caution">
    <text evidence="3">The sequence shown here is derived from an EMBL/GenBank/DDBJ whole genome shotgun (WGS) entry which is preliminary data.</text>
</comment>
<dbReference type="OrthoDB" id="2749714at2759"/>
<sequence>MRRQKDRFRSRMGTPRHRSPSPSHVHSRPGEYSASNRTRDTPGQAYHNREQSTSNYTAPTGPSTDIAVDTGDQRPQYASASKRINAQDVKDNEDRIVKVSSTGGVQVTSSTPHEINMTQSGNKTVISTGPRALTASLPLSQPVPPLIVAPTTFLSQINTTTTMTPSRATSFLVRPIEIGLAPCPAPPANSPPPIPTVPLPSNLADPTGLPATEANTSASGDNMIWPERIKLLSRAIAARSSIGDMENELRRYNELIASNHFGRFPDEAKAAVKKGFTNVKFRKMEKTKELQEATRRLTDLFPLCPQCCKQDFSIKAPTREPTPRQVETKPGVRIVTGELKDVVSQLHDAMQALNLHGKVSMPPLPHIQDAIRRDLLPREYNITSREFTPSKGSGGTDAASHSDMDIESVNEEGKDHPAQLAAIEGIHEYLLQLEDRISEMEDDSAQQEHDLMDEVDLRMEEKVKEMQESQEELRQDEQPVSILETDIQLTRTLRDIENELETSGNQVTELAQEVADLIMREGVILSENAKLKMENEELRRQQVETEARYKAELEAMRHDMQSIAASVKCYSEQAHKDAPECHPMANMYQDSAVEHLLPSLWPSIHEDVRSLTQETYQNIKKLVQTETDDTKQAVLPKVATAVRVTETIKAWMEATSKGTYPLVPTR</sequence>
<gene>
    <name evidence="3" type="ORF">PHLCEN_2v9889</name>
</gene>
<dbReference type="AlphaFoldDB" id="A0A2R6NPH5"/>
<evidence type="ECO:0000256" key="1">
    <source>
        <dbReference type="SAM" id="Coils"/>
    </source>
</evidence>
<dbReference type="EMBL" id="MLYV02000990">
    <property type="protein sequence ID" value="PSR74381.1"/>
    <property type="molecule type" value="Genomic_DNA"/>
</dbReference>
<organism evidence="3 4">
    <name type="scientific">Hermanssonia centrifuga</name>
    <dbReference type="NCBI Taxonomy" id="98765"/>
    <lineage>
        <taxon>Eukaryota</taxon>
        <taxon>Fungi</taxon>
        <taxon>Dikarya</taxon>
        <taxon>Basidiomycota</taxon>
        <taxon>Agaricomycotina</taxon>
        <taxon>Agaricomycetes</taxon>
        <taxon>Polyporales</taxon>
        <taxon>Meruliaceae</taxon>
        <taxon>Hermanssonia</taxon>
    </lineage>
</organism>
<evidence type="ECO:0000313" key="4">
    <source>
        <dbReference type="Proteomes" id="UP000186601"/>
    </source>
</evidence>
<name>A0A2R6NPH5_9APHY</name>
<feature type="region of interest" description="Disordered" evidence="2">
    <location>
        <begin position="1"/>
        <end position="70"/>
    </location>
</feature>
<reference evidence="3 4" key="1">
    <citation type="submission" date="2018-02" db="EMBL/GenBank/DDBJ databases">
        <title>Genome sequence of the basidiomycete white-rot fungus Phlebia centrifuga.</title>
        <authorList>
            <person name="Granchi Z."/>
            <person name="Peng M."/>
            <person name="de Vries R.P."/>
            <person name="Hilden K."/>
            <person name="Makela M.R."/>
            <person name="Grigoriev I."/>
            <person name="Riley R."/>
        </authorList>
    </citation>
    <scope>NUCLEOTIDE SEQUENCE [LARGE SCALE GENOMIC DNA]</scope>
    <source>
        <strain evidence="3 4">FBCC195</strain>
    </source>
</reference>
<feature type="compositionally biased region" description="Polar residues" evidence="2">
    <location>
        <begin position="51"/>
        <end position="63"/>
    </location>
</feature>
<accession>A0A2R6NPH5</accession>